<dbReference type="Proteomes" id="UP001605261">
    <property type="component" value="Unassembled WGS sequence"/>
</dbReference>
<dbReference type="InterPro" id="IPR036328">
    <property type="entry name" value="MliC_sf"/>
</dbReference>
<protein>
    <submittedName>
        <fullName evidence="8">MliC family protein</fullName>
    </submittedName>
</protein>
<evidence type="ECO:0000256" key="4">
    <source>
        <dbReference type="ARBA" id="ARBA00023288"/>
    </source>
</evidence>
<evidence type="ECO:0000256" key="1">
    <source>
        <dbReference type="ARBA" id="ARBA00022729"/>
    </source>
</evidence>
<feature type="region of interest" description="Disordered" evidence="5">
    <location>
        <begin position="23"/>
        <end position="42"/>
    </location>
</feature>
<sequence>MRASPWLLSLAIAAGLAACQPAQQGGDTASAGATDQAPPPAVAATSDERSYVFQCGELTVHATYRGQDSATVVVGDRTFAMSSQPAASGARYSDGQGTTFWTRGTTDGTLALNGEPDRTCTGSGAEGVAAPGPAAAGTAAAGFRATGNEPGWLAEVAAGATPSLRVETDYGQRTFEIPLPTQGKDGWSGKAADGTDIKLTFQRTVCQDDMSGQAFGTTAMLTVGARQYHGCGDFGGAPTLAAKP</sequence>
<proteinExistence type="predicted"/>
<name>A0ABW7D1A7_9GAMM</name>
<keyword evidence="2" id="KW-0472">Membrane</keyword>
<dbReference type="Pfam" id="PF09864">
    <property type="entry name" value="MliC"/>
    <property type="match status" value="1"/>
</dbReference>
<dbReference type="SUPFAM" id="SSF141488">
    <property type="entry name" value="YdhA-like"/>
    <property type="match status" value="1"/>
</dbReference>
<feature type="chain" id="PRO_5045852368" evidence="6">
    <location>
        <begin position="25"/>
        <end position="244"/>
    </location>
</feature>
<evidence type="ECO:0000256" key="2">
    <source>
        <dbReference type="ARBA" id="ARBA00023136"/>
    </source>
</evidence>
<keyword evidence="9" id="KW-1185">Reference proteome</keyword>
<keyword evidence="3" id="KW-0564">Palmitate</keyword>
<dbReference type="Gene3D" id="2.40.128.200">
    <property type="match status" value="1"/>
</dbReference>
<dbReference type="PROSITE" id="PS51257">
    <property type="entry name" value="PROKAR_LIPOPROTEIN"/>
    <property type="match status" value="1"/>
</dbReference>
<feature type="signal peptide" evidence="6">
    <location>
        <begin position="1"/>
        <end position="24"/>
    </location>
</feature>
<accession>A0ABW7D1A7</accession>
<evidence type="ECO:0000256" key="5">
    <source>
        <dbReference type="SAM" id="MobiDB-lite"/>
    </source>
</evidence>
<evidence type="ECO:0000313" key="8">
    <source>
        <dbReference type="EMBL" id="MFG6109883.1"/>
    </source>
</evidence>
<dbReference type="EMBL" id="JBHGCJ010000008">
    <property type="protein sequence ID" value="MFG6109883.1"/>
    <property type="molecule type" value="Genomic_DNA"/>
</dbReference>
<evidence type="ECO:0000256" key="6">
    <source>
        <dbReference type="SAM" id="SignalP"/>
    </source>
</evidence>
<keyword evidence="1 6" id="KW-0732">Signal</keyword>
<dbReference type="InterPro" id="IPR018660">
    <property type="entry name" value="MliC"/>
</dbReference>
<evidence type="ECO:0000313" key="9">
    <source>
        <dbReference type="Proteomes" id="UP001605261"/>
    </source>
</evidence>
<evidence type="ECO:0000259" key="7">
    <source>
        <dbReference type="Pfam" id="PF09864"/>
    </source>
</evidence>
<organism evidence="8 9">
    <name type="scientific">Stenotrophomonas nematodicola</name>
    <dbReference type="NCBI Taxonomy" id="2656746"/>
    <lineage>
        <taxon>Bacteria</taxon>
        <taxon>Pseudomonadati</taxon>
        <taxon>Pseudomonadota</taxon>
        <taxon>Gammaproteobacteria</taxon>
        <taxon>Lysobacterales</taxon>
        <taxon>Lysobacteraceae</taxon>
        <taxon>Stenotrophomonas</taxon>
    </lineage>
</organism>
<gene>
    <name evidence="8" type="ORF">ACEU0G_003907</name>
</gene>
<reference evidence="8 9" key="1">
    <citation type="submission" date="2024-09" db="EMBL/GenBank/DDBJ databases">
        <authorList>
            <consortium name="All-Russian atlas of soil microorganisms"/>
            <consortium name="as a basis for the search for new antimicrobial producers and enzymes with unique properties"/>
            <person name="Sokolova E.A."/>
            <person name="Voronina E.N."/>
        </authorList>
    </citation>
    <scope>NUCLEOTIDE SEQUENCE [LARGE SCALE GENOMIC DNA]</scope>
    <source>
        <strain evidence="8 9">AF-22b-331.1</strain>
    </source>
</reference>
<evidence type="ECO:0000256" key="3">
    <source>
        <dbReference type="ARBA" id="ARBA00023139"/>
    </source>
</evidence>
<keyword evidence="4" id="KW-0449">Lipoprotein</keyword>
<comment type="caution">
    <text evidence="8">The sequence shown here is derived from an EMBL/GenBank/DDBJ whole genome shotgun (WGS) entry which is preliminary data.</text>
</comment>
<dbReference type="RefSeq" id="WP_394163729.1">
    <property type="nucleotide sequence ID" value="NZ_JBHGCJ010000008.1"/>
</dbReference>
<feature type="domain" description="C-type lysozyme inhibitor" evidence="7">
    <location>
        <begin position="53"/>
        <end position="115"/>
    </location>
</feature>